<feature type="compositionally biased region" description="Low complexity" evidence="1">
    <location>
        <begin position="26"/>
        <end position="44"/>
    </location>
</feature>
<gene>
    <name evidence="2" type="ORF">Cvel_6776</name>
</gene>
<reference evidence="2" key="1">
    <citation type="submission" date="2014-11" db="EMBL/GenBank/DDBJ databases">
        <authorList>
            <person name="Otto D Thomas"/>
            <person name="Naeem Raeece"/>
        </authorList>
    </citation>
    <scope>NUCLEOTIDE SEQUENCE</scope>
</reference>
<dbReference type="AlphaFoldDB" id="A0A0G4HGP2"/>
<name>A0A0G4HGP2_9ALVE</name>
<feature type="region of interest" description="Disordered" evidence="1">
    <location>
        <begin position="22"/>
        <end position="99"/>
    </location>
</feature>
<evidence type="ECO:0000256" key="1">
    <source>
        <dbReference type="SAM" id="MobiDB-lite"/>
    </source>
</evidence>
<accession>A0A0G4HGP2</accession>
<sequence length="99" mass="9759">MPPSDHCTPTVHACLCGSVHAGGGTAASSASSSSSPSSPAVGESYVDGEEGAGSQQAVLEEETEMAQESGSPLPNLSAGAPHLSSSPSFLTLKKFQPTG</sequence>
<dbReference type="VEuPathDB" id="CryptoDB:Cvel_6776"/>
<dbReference type="EMBL" id="CDMZ01002641">
    <property type="protein sequence ID" value="CEM43251.1"/>
    <property type="molecule type" value="Genomic_DNA"/>
</dbReference>
<evidence type="ECO:0000313" key="2">
    <source>
        <dbReference type="EMBL" id="CEM43251.1"/>
    </source>
</evidence>
<proteinExistence type="predicted"/>
<organism evidence="2">
    <name type="scientific">Chromera velia CCMP2878</name>
    <dbReference type="NCBI Taxonomy" id="1169474"/>
    <lineage>
        <taxon>Eukaryota</taxon>
        <taxon>Sar</taxon>
        <taxon>Alveolata</taxon>
        <taxon>Colpodellida</taxon>
        <taxon>Chromeraceae</taxon>
        <taxon>Chromera</taxon>
    </lineage>
</organism>
<protein>
    <submittedName>
        <fullName evidence="2">Uncharacterized protein</fullName>
    </submittedName>
</protein>